<feature type="transmembrane region" description="Helical" evidence="1">
    <location>
        <begin position="12"/>
        <end position="32"/>
    </location>
</feature>
<feature type="transmembrane region" description="Helical" evidence="1">
    <location>
        <begin position="176"/>
        <end position="199"/>
    </location>
</feature>
<dbReference type="Proteomes" id="UP000789803">
    <property type="component" value="Unassembled WGS sequence"/>
</dbReference>
<accession>A0ABM8Q3F5</accession>
<feature type="transmembrane region" description="Helical" evidence="1">
    <location>
        <begin position="211"/>
        <end position="229"/>
    </location>
</feature>
<evidence type="ECO:0000256" key="1">
    <source>
        <dbReference type="SAM" id="Phobius"/>
    </source>
</evidence>
<dbReference type="RefSeq" id="WP_229932112.1">
    <property type="nucleotide sequence ID" value="NZ_CAJHOF010000002.1"/>
</dbReference>
<feature type="transmembrane region" description="Helical" evidence="1">
    <location>
        <begin position="363"/>
        <end position="381"/>
    </location>
</feature>
<dbReference type="EMBL" id="CAJHOF010000002">
    <property type="protein sequence ID" value="CAD7287411.1"/>
    <property type="molecule type" value="Genomic_DNA"/>
</dbReference>
<feature type="transmembrane region" description="Helical" evidence="1">
    <location>
        <begin position="235"/>
        <end position="252"/>
    </location>
</feature>
<keyword evidence="1" id="KW-0472">Membrane</keyword>
<feature type="transmembrane region" description="Helical" evidence="1">
    <location>
        <begin position="143"/>
        <end position="170"/>
    </location>
</feature>
<evidence type="ECO:0000313" key="2">
    <source>
        <dbReference type="EMBL" id="CAD7287411.1"/>
    </source>
</evidence>
<keyword evidence="1" id="KW-1133">Transmembrane helix</keyword>
<feature type="transmembrane region" description="Helical" evidence="1">
    <location>
        <begin position="341"/>
        <end position="357"/>
    </location>
</feature>
<feature type="transmembrane region" description="Helical" evidence="1">
    <location>
        <begin position="290"/>
        <end position="320"/>
    </location>
</feature>
<feature type="transmembrane region" description="Helical" evidence="1">
    <location>
        <begin position="107"/>
        <end position="131"/>
    </location>
</feature>
<organism evidence="2 3">
    <name type="scientific">Campylobacter majalis</name>
    <dbReference type="NCBI Taxonomy" id="2790656"/>
    <lineage>
        <taxon>Bacteria</taxon>
        <taxon>Pseudomonadati</taxon>
        <taxon>Campylobacterota</taxon>
        <taxon>Epsilonproteobacteria</taxon>
        <taxon>Campylobacterales</taxon>
        <taxon>Campylobacteraceae</taxon>
        <taxon>Campylobacter</taxon>
    </lineage>
</organism>
<protein>
    <recommendedName>
        <fullName evidence="4">Peptidase M50</fullName>
    </recommendedName>
</protein>
<keyword evidence="3" id="KW-1185">Reference proteome</keyword>
<feature type="transmembrane region" description="Helical" evidence="1">
    <location>
        <begin position="77"/>
        <end position="101"/>
    </location>
</feature>
<gene>
    <name evidence="2" type="ORF">LMG7974_00290</name>
</gene>
<sequence length="392" mass="44024">MLLNTFAPPFRLVGGYFIAGMICLILSVLAFLKADFSSLTALNTAGFMHVFFVGFAMSIIIGALYQLTSVILEEPFFSIKGAFLNLFAFVAGALLLSYGMITSTMPLLHAGGGLLFVSLLFFDITFLLSFLKTKKRSFASVTLLISSIYLLVGIVLGFLLVMIFSGLVAIDFTTALYYHIYFVLGFVFFIIVGVASVLLPMFALAHNISFMLSKISLVLFVVAGFLLYFSEILAIIFIGLALFCFISQAFLIMKNRVRKAYDYWNLNVLLSLVSLALFIILFYINQTYIASFILIYGFLYPFIVGHLYKIAPFLIWYHYVSPYVGKAKVPLLDEMMLKRQAYISLAFNILALITYIINAKISMIFMLISIILVAVNVINFFKYTKFGVTNER</sequence>
<feature type="transmembrane region" description="Helical" evidence="1">
    <location>
        <begin position="44"/>
        <end position="65"/>
    </location>
</feature>
<name>A0ABM8Q3F5_9BACT</name>
<comment type="caution">
    <text evidence="2">The sequence shown here is derived from an EMBL/GenBank/DDBJ whole genome shotgun (WGS) entry which is preliminary data.</text>
</comment>
<evidence type="ECO:0000313" key="3">
    <source>
        <dbReference type="Proteomes" id="UP000789803"/>
    </source>
</evidence>
<evidence type="ECO:0008006" key="4">
    <source>
        <dbReference type="Google" id="ProtNLM"/>
    </source>
</evidence>
<reference evidence="2 3" key="1">
    <citation type="submission" date="2020-11" db="EMBL/GenBank/DDBJ databases">
        <authorList>
            <person name="Peeters C."/>
        </authorList>
    </citation>
    <scope>NUCLEOTIDE SEQUENCE [LARGE SCALE GENOMIC DNA]</scope>
    <source>
        <strain evidence="2 3">LMG 7974</strain>
    </source>
</reference>
<feature type="transmembrane region" description="Helical" evidence="1">
    <location>
        <begin position="264"/>
        <end position="284"/>
    </location>
</feature>
<proteinExistence type="predicted"/>
<keyword evidence="1" id="KW-0812">Transmembrane</keyword>